<protein>
    <submittedName>
        <fullName evidence="2">DUF1761 domain-containing protein</fullName>
    </submittedName>
</protein>
<reference evidence="2 3" key="1">
    <citation type="submission" date="2021-11" db="EMBL/GenBank/DDBJ databases">
        <title>Draft genome sequence of Paenibacillus profundus YoMME, a new Gram-positive bacteria with exoelectrogenic properties.</title>
        <authorList>
            <person name="Hubenova Y."/>
            <person name="Hubenova E."/>
            <person name="Manasiev Y."/>
            <person name="Peykov S."/>
            <person name="Mitov M."/>
        </authorList>
    </citation>
    <scope>NUCLEOTIDE SEQUENCE [LARGE SCALE GENOMIC DNA]</scope>
    <source>
        <strain evidence="2 3">YoMME</strain>
    </source>
</reference>
<evidence type="ECO:0000256" key="1">
    <source>
        <dbReference type="SAM" id="Phobius"/>
    </source>
</evidence>
<dbReference type="RefSeq" id="WP_233695667.1">
    <property type="nucleotide sequence ID" value="NZ_JAJNBZ010000002.1"/>
</dbReference>
<feature type="transmembrane region" description="Helical" evidence="1">
    <location>
        <begin position="7"/>
        <end position="27"/>
    </location>
</feature>
<dbReference type="Proteomes" id="UP001199916">
    <property type="component" value="Unassembled WGS sequence"/>
</dbReference>
<accession>A0ABS8YBP5</accession>
<dbReference type="Pfam" id="PF08570">
    <property type="entry name" value="DUF1761"/>
    <property type="match status" value="1"/>
</dbReference>
<keyword evidence="1" id="KW-1133">Transmembrane helix</keyword>
<organism evidence="2 3">
    <name type="scientific">Paenibacillus profundus</name>
    <dbReference type="NCBI Taxonomy" id="1173085"/>
    <lineage>
        <taxon>Bacteria</taxon>
        <taxon>Bacillati</taxon>
        <taxon>Bacillota</taxon>
        <taxon>Bacilli</taxon>
        <taxon>Bacillales</taxon>
        <taxon>Paenibacillaceae</taxon>
        <taxon>Paenibacillus</taxon>
    </lineage>
</organism>
<dbReference type="InterPro" id="IPR013879">
    <property type="entry name" value="DUF1761"/>
</dbReference>
<feature type="transmembrane region" description="Helical" evidence="1">
    <location>
        <begin position="84"/>
        <end position="104"/>
    </location>
</feature>
<proteinExistence type="predicted"/>
<keyword evidence="3" id="KW-1185">Reference proteome</keyword>
<evidence type="ECO:0000313" key="3">
    <source>
        <dbReference type="Proteomes" id="UP001199916"/>
    </source>
</evidence>
<keyword evidence="1" id="KW-0472">Membrane</keyword>
<feature type="transmembrane region" description="Helical" evidence="1">
    <location>
        <begin position="110"/>
        <end position="132"/>
    </location>
</feature>
<sequence>MLDLSQINIWAVLLATAATMVLGFLWYSPLLFGNAWAKRLNVNMEDLSGGAATYVLTALTALGGAFILAWLVSLAGEPTIASGMTIGLLVGISISLKIGMNYLFEGRKLGLYLITVGYHLISYLIAGLIIGVM</sequence>
<gene>
    <name evidence="2" type="ORF">LQV63_03545</name>
</gene>
<feature type="transmembrane region" description="Helical" evidence="1">
    <location>
        <begin position="47"/>
        <end position="72"/>
    </location>
</feature>
<evidence type="ECO:0000313" key="2">
    <source>
        <dbReference type="EMBL" id="MCE5168387.1"/>
    </source>
</evidence>
<name>A0ABS8YBP5_9BACL</name>
<comment type="caution">
    <text evidence="2">The sequence shown here is derived from an EMBL/GenBank/DDBJ whole genome shotgun (WGS) entry which is preliminary data.</text>
</comment>
<keyword evidence="1" id="KW-0812">Transmembrane</keyword>
<dbReference type="EMBL" id="JAJNBZ010000002">
    <property type="protein sequence ID" value="MCE5168387.1"/>
    <property type="molecule type" value="Genomic_DNA"/>
</dbReference>